<dbReference type="SUPFAM" id="SSF55797">
    <property type="entry name" value="PR-1-like"/>
    <property type="match status" value="1"/>
</dbReference>
<feature type="signal peptide" evidence="1">
    <location>
        <begin position="1"/>
        <end position="23"/>
    </location>
</feature>
<organism evidence="3">
    <name type="scientific">Mucor ambiguus</name>
    <dbReference type="NCBI Taxonomy" id="91626"/>
    <lineage>
        <taxon>Eukaryota</taxon>
        <taxon>Fungi</taxon>
        <taxon>Fungi incertae sedis</taxon>
        <taxon>Mucoromycota</taxon>
        <taxon>Mucoromycotina</taxon>
        <taxon>Mucoromycetes</taxon>
        <taxon>Mucorales</taxon>
        <taxon>Mucorineae</taxon>
        <taxon>Mucoraceae</taxon>
        <taxon>Mucor</taxon>
    </lineage>
</organism>
<dbReference type="STRING" id="91626.A0A0C9MWI8"/>
<dbReference type="PRINTS" id="PR00837">
    <property type="entry name" value="V5TPXLIKE"/>
</dbReference>
<sequence>MQIFKTLTTTLAILASITSVVISKPLATSQALQKRSPPTSADIDSILTAHNNVRAKHNASPLEWNQELADFAYSWASKCSISHSDASYGENIAGRTKDWAQTVKAWYSEVSEYDYSNPGFSIKTGHFTQVVWKNTKTVGCGATYCDNIKGVYYVCEYLPRGNVIYGGADHAVFFKTNVTSAA</sequence>
<dbReference type="InterPro" id="IPR018244">
    <property type="entry name" value="Allrgn_V5/Tpx1_CS"/>
</dbReference>
<protein>
    <submittedName>
        <fullName evidence="3">PR-1-like protein</fullName>
    </submittedName>
</protein>
<dbReference type="InterPro" id="IPR014044">
    <property type="entry name" value="CAP_dom"/>
</dbReference>
<dbReference type="OrthoDB" id="337038at2759"/>
<dbReference type="AlphaFoldDB" id="A0A0C9MWI8"/>
<dbReference type="Gene3D" id="3.40.33.10">
    <property type="entry name" value="CAP"/>
    <property type="match status" value="1"/>
</dbReference>
<dbReference type="InterPro" id="IPR035940">
    <property type="entry name" value="CAP_sf"/>
</dbReference>
<dbReference type="GO" id="GO:0005576">
    <property type="term" value="C:extracellular region"/>
    <property type="evidence" value="ECO:0007669"/>
    <property type="project" value="InterPro"/>
</dbReference>
<dbReference type="Proteomes" id="UP000053815">
    <property type="component" value="Unassembled WGS sequence"/>
</dbReference>
<evidence type="ECO:0000313" key="3">
    <source>
        <dbReference type="EMBL" id="GAN07902.1"/>
    </source>
</evidence>
<proteinExistence type="predicted"/>
<name>A0A0C9MWI8_9FUNG</name>
<dbReference type="Pfam" id="PF00188">
    <property type="entry name" value="CAP"/>
    <property type="match status" value="1"/>
</dbReference>
<feature type="chain" id="PRO_5002215753" evidence="1">
    <location>
        <begin position="24"/>
        <end position="182"/>
    </location>
</feature>
<dbReference type="SMART" id="SM00198">
    <property type="entry name" value="SCP"/>
    <property type="match status" value="1"/>
</dbReference>
<evidence type="ECO:0000259" key="2">
    <source>
        <dbReference type="SMART" id="SM00198"/>
    </source>
</evidence>
<evidence type="ECO:0000256" key="1">
    <source>
        <dbReference type="SAM" id="SignalP"/>
    </source>
</evidence>
<gene>
    <name evidence="3" type="ORF">MAM1_0181c07406</name>
</gene>
<keyword evidence="1" id="KW-0732">Signal</keyword>
<keyword evidence="4" id="KW-1185">Reference proteome</keyword>
<feature type="domain" description="SCP" evidence="2">
    <location>
        <begin position="41"/>
        <end position="165"/>
    </location>
</feature>
<dbReference type="PROSITE" id="PS01009">
    <property type="entry name" value="CRISP_1"/>
    <property type="match status" value="1"/>
</dbReference>
<reference evidence="3" key="1">
    <citation type="submission" date="2014-09" db="EMBL/GenBank/DDBJ databases">
        <title>Draft genome sequence of an oleaginous Mucoromycotina fungus Mucor ambiguus NBRC6742.</title>
        <authorList>
            <person name="Takeda I."/>
            <person name="Yamane N."/>
            <person name="Morita T."/>
            <person name="Tamano K."/>
            <person name="Machida M."/>
            <person name="Baker S."/>
            <person name="Koike H."/>
        </authorList>
    </citation>
    <scope>NUCLEOTIDE SEQUENCE</scope>
    <source>
        <strain evidence="3">NBRC 6742</strain>
    </source>
</reference>
<accession>A0A0C9MWI8</accession>
<dbReference type="EMBL" id="DF836470">
    <property type="protein sequence ID" value="GAN07902.1"/>
    <property type="molecule type" value="Genomic_DNA"/>
</dbReference>
<dbReference type="PANTHER" id="PTHR10334">
    <property type="entry name" value="CYSTEINE-RICH SECRETORY PROTEIN-RELATED"/>
    <property type="match status" value="1"/>
</dbReference>
<evidence type="ECO:0000313" key="4">
    <source>
        <dbReference type="Proteomes" id="UP000053815"/>
    </source>
</evidence>
<dbReference type="InterPro" id="IPR001283">
    <property type="entry name" value="CRISP-related"/>
</dbReference>